<feature type="region of interest" description="Disordered" evidence="1">
    <location>
        <begin position="48"/>
        <end position="67"/>
    </location>
</feature>
<dbReference type="Proteomes" id="UP000321234">
    <property type="component" value="Unassembled WGS sequence"/>
</dbReference>
<proteinExistence type="predicted"/>
<organism evidence="2 3">
    <name type="scientific">Quadrisphaera setariae</name>
    <dbReference type="NCBI Taxonomy" id="2593304"/>
    <lineage>
        <taxon>Bacteria</taxon>
        <taxon>Bacillati</taxon>
        <taxon>Actinomycetota</taxon>
        <taxon>Actinomycetes</taxon>
        <taxon>Kineosporiales</taxon>
        <taxon>Kineosporiaceae</taxon>
        <taxon>Quadrisphaera</taxon>
    </lineage>
</organism>
<evidence type="ECO:0000313" key="3">
    <source>
        <dbReference type="Proteomes" id="UP000321234"/>
    </source>
</evidence>
<evidence type="ECO:0000313" key="2">
    <source>
        <dbReference type="EMBL" id="TXR52336.1"/>
    </source>
</evidence>
<comment type="caution">
    <text evidence="2">The sequence shown here is derived from an EMBL/GenBank/DDBJ whole genome shotgun (WGS) entry which is preliminary data.</text>
</comment>
<accession>A0A5C8Z5Z1</accession>
<dbReference type="AlphaFoldDB" id="A0A5C8Z5Z1"/>
<name>A0A5C8Z5Z1_9ACTN</name>
<protein>
    <submittedName>
        <fullName evidence="2">Uncharacterized protein</fullName>
    </submittedName>
</protein>
<dbReference type="RefSeq" id="WP_147928173.1">
    <property type="nucleotide sequence ID" value="NZ_VKAC01000015.1"/>
</dbReference>
<evidence type="ECO:0000256" key="1">
    <source>
        <dbReference type="SAM" id="MobiDB-lite"/>
    </source>
</evidence>
<sequence>MHDDVTPAPSRLRSGPPTGPRSAGLAVVLPPPAAAVVDLDARRARTSPVVDLTSAGRGPRSARPQDALVELRPAPLVLTAVDESTLSLQDRVRLRALEADHR</sequence>
<gene>
    <name evidence="2" type="ORF">FMM08_20345</name>
</gene>
<dbReference type="EMBL" id="VKAC01000015">
    <property type="protein sequence ID" value="TXR52336.1"/>
    <property type="molecule type" value="Genomic_DNA"/>
</dbReference>
<feature type="region of interest" description="Disordered" evidence="1">
    <location>
        <begin position="1"/>
        <end position="26"/>
    </location>
</feature>
<keyword evidence="3" id="KW-1185">Reference proteome</keyword>
<reference evidence="2 3" key="1">
    <citation type="submission" date="2019-07" db="EMBL/GenBank/DDBJ databases">
        <title>Quadrisphaera sp. strain DD2A genome sequencing and assembly.</title>
        <authorList>
            <person name="Kim I."/>
        </authorList>
    </citation>
    <scope>NUCLEOTIDE SEQUENCE [LARGE SCALE GENOMIC DNA]</scope>
    <source>
        <strain evidence="2 3">DD2A</strain>
    </source>
</reference>